<proteinExistence type="predicted"/>
<evidence type="ECO:0000313" key="1">
    <source>
        <dbReference type="EMBL" id="MBK1644205.1"/>
    </source>
</evidence>
<name>A0A9X0WGL5_9GAMM</name>
<dbReference type="EMBL" id="NRSD01000004">
    <property type="protein sequence ID" value="MBK1644205.1"/>
    <property type="molecule type" value="Genomic_DNA"/>
</dbReference>
<dbReference type="RefSeq" id="WP_200386999.1">
    <property type="nucleotide sequence ID" value="NZ_NRSD01000004.1"/>
</dbReference>
<dbReference type="Proteomes" id="UP001138802">
    <property type="component" value="Unassembled WGS sequence"/>
</dbReference>
<reference evidence="1 2" key="1">
    <citation type="journal article" date="2020" name="Microorganisms">
        <title>Osmotic Adaptation and Compatible Solute Biosynthesis of Phototrophic Bacteria as Revealed from Genome Analyses.</title>
        <authorList>
            <person name="Imhoff J.F."/>
            <person name="Rahn T."/>
            <person name="Kunzel S."/>
            <person name="Keller A."/>
            <person name="Neulinger S.C."/>
        </authorList>
    </citation>
    <scope>NUCLEOTIDE SEQUENCE [LARGE SCALE GENOMIC DNA]</scope>
    <source>
        <strain evidence="1 2">DSM 21303</strain>
    </source>
</reference>
<dbReference type="AlphaFoldDB" id="A0A9X0WGL5"/>
<protein>
    <submittedName>
        <fullName evidence="1">Uncharacterized protein</fullName>
    </submittedName>
</protein>
<evidence type="ECO:0000313" key="2">
    <source>
        <dbReference type="Proteomes" id="UP001138802"/>
    </source>
</evidence>
<keyword evidence="2" id="KW-1185">Reference proteome</keyword>
<sequence>MTDHGWLLMPGGLPKSELPKHQSATTWGRCAVLKDSAHATPLTFGWSWFEAVPVAYAPGVSCFIAGRDYAHGGLSLQECLVPVLTLEVQGGAAATPVNMATKLDIEFYQDGRDALLKPLLD</sequence>
<comment type="caution">
    <text evidence="1">The sequence shown here is derived from an EMBL/GenBank/DDBJ whole genome shotgun (WGS) entry which is preliminary data.</text>
</comment>
<gene>
    <name evidence="1" type="ORF">CKO25_05965</name>
</gene>
<organism evidence="1 2">
    <name type="scientific">Thiocapsa imhoffii</name>
    <dbReference type="NCBI Taxonomy" id="382777"/>
    <lineage>
        <taxon>Bacteria</taxon>
        <taxon>Pseudomonadati</taxon>
        <taxon>Pseudomonadota</taxon>
        <taxon>Gammaproteobacteria</taxon>
        <taxon>Chromatiales</taxon>
        <taxon>Chromatiaceae</taxon>
        <taxon>Thiocapsa</taxon>
    </lineage>
</organism>
<accession>A0A9X0WGL5</accession>